<organism evidence="2 3">
    <name type="scientific">Siansivirga zeaxanthinifaciens CC-SAMT-1</name>
    <dbReference type="NCBI Taxonomy" id="1454006"/>
    <lineage>
        <taxon>Bacteria</taxon>
        <taxon>Pseudomonadati</taxon>
        <taxon>Bacteroidota</taxon>
        <taxon>Flavobacteriia</taxon>
        <taxon>Flavobacteriales</taxon>
        <taxon>Flavobacteriaceae</taxon>
        <taxon>Siansivirga</taxon>
    </lineage>
</organism>
<dbReference type="Pfam" id="PF06094">
    <property type="entry name" value="GGACT"/>
    <property type="match status" value="1"/>
</dbReference>
<dbReference type="STRING" id="1454006.AW14_11140"/>
<dbReference type="OrthoDB" id="482277at2"/>
<accession>A0A0C5WG06</accession>
<dbReference type="Gene3D" id="3.10.490.10">
    <property type="entry name" value="Gamma-glutamyl cyclotransferase-like"/>
    <property type="match status" value="1"/>
</dbReference>
<dbReference type="HOGENOM" id="CLU_083466_4_0_10"/>
<dbReference type="SUPFAM" id="SSF110857">
    <property type="entry name" value="Gamma-glutamyl cyclotransferase-like"/>
    <property type="match status" value="1"/>
</dbReference>
<dbReference type="InterPro" id="IPR013024">
    <property type="entry name" value="GGCT-like"/>
</dbReference>
<dbReference type="KEGG" id="sze:AW14_11140"/>
<dbReference type="Proteomes" id="UP000032229">
    <property type="component" value="Chromosome"/>
</dbReference>
<dbReference type="RefSeq" id="WP_052647486.1">
    <property type="nucleotide sequence ID" value="NZ_CP007202.1"/>
</dbReference>
<dbReference type="InterPro" id="IPR036568">
    <property type="entry name" value="GGCT-like_sf"/>
</dbReference>
<keyword evidence="3" id="KW-1185">Reference proteome</keyword>
<dbReference type="InterPro" id="IPR009288">
    <property type="entry name" value="AIG2-like_dom"/>
</dbReference>
<gene>
    <name evidence="2" type="ORF">AW14_11140</name>
</gene>
<evidence type="ECO:0000259" key="1">
    <source>
        <dbReference type="Pfam" id="PF06094"/>
    </source>
</evidence>
<reference evidence="2 3" key="1">
    <citation type="submission" date="2014-02" db="EMBL/GenBank/DDBJ databases">
        <authorList>
            <person name="Young C.-C."/>
            <person name="Hameed A."/>
            <person name="Huang H.-C."/>
            <person name="Shahina M."/>
        </authorList>
    </citation>
    <scope>NUCLEOTIDE SEQUENCE [LARGE SCALE GENOMIC DNA]</scope>
    <source>
        <strain evidence="2 3">CC-SAMT-1</strain>
    </source>
</reference>
<dbReference type="AlphaFoldDB" id="A0A0C5WG06"/>
<dbReference type="EMBL" id="CP007202">
    <property type="protein sequence ID" value="AJR04114.1"/>
    <property type="molecule type" value="Genomic_DNA"/>
</dbReference>
<dbReference type="CDD" id="cd06661">
    <property type="entry name" value="GGCT_like"/>
    <property type="match status" value="1"/>
</dbReference>
<evidence type="ECO:0000313" key="3">
    <source>
        <dbReference type="Proteomes" id="UP000032229"/>
    </source>
</evidence>
<name>A0A0C5WG06_9FLAO</name>
<sequence>MPTASNYLFVYGTLMQDFKNEMSQFLASHSQFIAHGYFTGKLYEVDGFPGAIPSDDEHEKVYGSVFKLHDINKVFEVLDAYEGIDKTSSEPDLYNRVLVDVSLDNKESLSCWVYIYNFPVDTLKRIPSGNYKSSI</sequence>
<evidence type="ECO:0000313" key="2">
    <source>
        <dbReference type="EMBL" id="AJR04114.1"/>
    </source>
</evidence>
<protein>
    <recommendedName>
        <fullName evidence="1">Gamma-glutamylcyclotransferase AIG2-like domain-containing protein</fullName>
    </recommendedName>
</protein>
<feature type="domain" description="Gamma-glutamylcyclotransferase AIG2-like" evidence="1">
    <location>
        <begin position="8"/>
        <end position="132"/>
    </location>
</feature>
<proteinExistence type="predicted"/>